<dbReference type="EMBL" id="WRXP01000700">
    <property type="protein sequence ID" value="KAF1002640.1"/>
    <property type="molecule type" value="Genomic_DNA"/>
</dbReference>
<feature type="chain" id="PRO_5026890278" description="EGF-like domain-containing protein" evidence="1">
    <location>
        <begin position="29"/>
        <end position="207"/>
    </location>
</feature>
<dbReference type="SMART" id="SM00181">
    <property type="entry name" value="EGF"/>
    <property type="match status" value="2"/>
</dbReference>
<accession>A0A6L5BAX2</accession>
<feature type="domain" description="EGF-like" evidence="2">
    <location>
        <begin position="44"/>
        <end position="87"/>
    </location>
</feature>
<evidence type="ECO:0000256" key="1">
    <source>
        <dbReference type="SAM" id="SignalP"/>
    </source>
</evidence>
<keyword evidence="1" id="KW-0732">Signal</keyword>
<evidence type="ECO:0000313" key="3">
    <source>
        <dbReference type="EMBL" id="KAF1002640.1"/>
    </source>
</evidence>
<dbReference type="PANTHER" id="PTHR33881">
    <property type="entry name" value="NEUROGENIC LOCUS NOTCH-LIKE PROTEIN"/>
    <property type="match status" value="1"/>
</dbReference>
<name>A0A6L5BAX2_APIGR</name>
<reference evidence="3" key="1">
    <citation type="submission" date="2020-01" db="EMBL/GenBank/DDBJ databases">
        <title>The Celery Genome Sequence Reveals Sequential Paleo-tetraploidization, Resistance Gene Elimination, Karyotype Evolution, and Functional Innovation in Apiales.</title>
        <authorList>
            <person name="Song X."/>
        </authorList>
    </citation>
    <scope>NUCLEOTIDE SEQUENCE</scope>
    <source>
        <tissue evidence="3">Leaf</tissue>
    </source>
</reference>
<comment type="caution">
    <text evidence="3">The sequence shown here is derived from an EMBL/GenBank/DDBJ whole genome shotgun (WGS) entry which is preliminary data.</text>
</comment>
<feature type="signal peptide" evidence="1">
    <location>
        <begin position="1"/>
        <end position="28"/>
    </location>
</feature>
<dbReference type="AlphaFoldDB" id="A0A6L5BAX2"/>
<dbReference type="InterPro" id="IPR000742">
    <property type="entry name" value="EGF"/>
</dbReference>
<dbReference type="Proteomes" id="UP000593563">
    <property type="component" value="Unassembled WGS sequence"/>
</dbReference>
<keyword evidence="4" id="KW-1185">Reference proteome</keyword>
<sequence length="207" mass="21705">MGSCILTFPLHSTFKLLLFLLCFSYTNFVTTTSQGLPPILQGLGCAVVNCGEGTCIASQTAVLGFECVCQPGWKQIPLVSFVIPSCVLPNCTVNFQCGSGAIPPPPLINDTSSPCNLVYCGNGNCVVNGTSHYCQCDQGFANLFGDSSNACFEQCFFGADCKNLGLGQATPPTTSSATPQTGKNGASNIMKNFQAILLVTIALVFIT</sequence>
<feature type="domain" description="EGF-like" evidence="2">
    <location>
        <begin position="114"/>
        <end position="152"/>
    </location>
</feature>
<organism evidence="3 4">
    <name type="scientific">Apium graveolens</name>
    <name type="common">Celery</name>
    <dbReference type="NCBI Taxonomy" id="4045"/>
    <lineage>
        <taxon>Eukaryota</taxon>
        <taxon>Viridiplantae</taxon>
        <taxon>Streptophyta</taxon>
        <taxon>Embryophyta</taxon>
        <taxon>Tracheophyta</taxon>
        <taxon>Spermatophyta</taxon>
        <taxon>Magnoliopsida</taxon>
        <taxon>eudicotyledons</taxon>
        <taxon>Gunneridae</taxon>
        <taxon>Pentapetalae</taxon>
        <taxon>asterids</taxon>
        <taxon>campanulids</taxon>
        <taxon>Apiales</taxon>
        <taxon>Apiaceae</taxon>
        <taxon>Apioideae</taxon>
        <taxon>apioid superclade</taxon>
        <taxon>Apieae</taxon>
        <taxon>Apium</taxon>
    </lineage>
</organism>
<gene>
    <name evidence="3" type="ORF">AG4045_025784</name>
</gene>
<dbReference type="PANTHER" id="PTHR33881:SF17">
    <property type="entry name" value="EGF-LIKE DOMAIN-CONTAINING PROTEIN"/>
    <property type="match status" value="1"/>
</dbReference>
<protein>
    <recommendedName>
        <fullName evidence="2">EGF-like domain-containing protein</fullName>
    </recommendedName>
</protein>
<evidence type="ECO:0000259" key="2">
    <source>
        <dbReference type="SMART" id="SM00181"/>
    </source>
</evidence>
<evidence type="ECO:0000313" key="4">
    <source>
        <dbReference type="Proteomes" id="UP000593563"/>
    </source>
</evidence>
<proteinExistence type="predicted"/>